<sequence length="230" mass="24688">MLTVSMAETVARPERQSRLRGWRSVVVAIVLALVVWGVIRAALFDVFYIPSGSMEPLLAPGDRIAVARSLIDQEPIRRGDVVVFDGRGSFAPLNSGRGWVGDLVQGAGEWFGIVPNETVYVKRVIGVGGDHVRCCTAAGKIEVNGQPLVEPYVYPGDAPSIQPFDVVVPAGRLWLLGDHRSESSDSRALLGAPGGGLVRADKVIGRPVAILWPLDRLGGLTTHQTPEDTH</sequence>
<dbReference type="Proteomes" id="UP001319861">
    <property type="component" value="Chromosome"/>
</dbReference>
<dbReference type="Gene3D" id="2.10.109.10">
    <property type="entry name" value="Umud Fragment, subunit A"/>
    <property type="match status" value="1"/>
</dbReference>
<evidence type="ECO:0000259" key="4">
    <source>
        <dbReference type="Pfam" id="PF10502"/>
    </source>
</evidence>
<dbReference type="Pfam" id="PF10502">
    <property type="entry name" value="Peptidase_S26"/>
    <property type="match status" value="1"/>
</dbReference>
<evidence type="ECO:0000313" key="6">
    <source>
        <dbReference type="Proteomes" id="UP001319861"/>
    </source>
</evidence>
<dbReference type="PRINTS" id="PR00727">
    <property type="entry name" value="LEADERPTASE"/>
</dbReference>
<dbReference type="SUPFAM" id="SSF51306">
    <property type="entry name" value="LexA/Signal peptidase"/>
    <property type="match status" value="1"/>
</dbReference>
<dbReference type="InterPro" id="IPR000223">
    <property type="entry name" value="Pept_S26A_signal_pept_1"/>
</dbReference>
<dbReference type="PANTHER" id="PTHR43390">
    <property type="entry name" value="SIGNAL PEPTIDASE I"/>
    <property type="match status" value="1"/>
</dbReference>
<organism evidence="5 6">
    <name type="scientific">Sinomonas cyclohexanicum</name>
    <name type="common">Corynebacterium cyclohexanicum</name>
    <dbReference type="NCBI Taxonomy" id="322009"/>
    <lineage>
        <taxon>Bacteria</taxon>
        <taxon>Bacillati</taxon>
        <taxon>Actinomycetota</taxon>
        <taxon>Actinomycetes</taxon>
        <taxon>Micrococcales</taxon>
        <taxon>Micrococcaceae</taxon>
        <taxon>Sinomonas</taxon>
    </lineage>
</organism>
<dbReference type="EC" id="3.4.21.89" evidence="3"/>
<feature type="transmembrane region" description="Helical" evidence="3">
    <location>
        <begin position="21"/>
        <end position="43"/>
    </location>
</feature>
<dbReference type="CDD" id="cd06530">
    <property type="entry name" value="S26_SPase_I"/>
    <property type="match status" value="1"/>
</dbReference>
<keyword evidence="3" id="KW-0812">Transmembrane</keyword>
<keyword evidence="3" id="KW-1133">Transmembrane helix</keyword>
<evidence type="ECO:0000256" key="1">
    <source>
        <dbReference type="ARBA" id="ARBA00004401"/>
    </source>
</evidence>
<comment type="subcellular location">
    <subcellularLocation>
        <location evidence="1">Cell membrane</location>
        <topology evidence="1">Single-pass type II membrane protein</topology>
    </subcellularLocation>
    <subcellularLocation>
        <location evidence="3">Membrane</location>
        <topology evidence="3">Single-pass type II membrane protein</topology>
    </subcellularLocation>
</comment>
<evidence type="ECO:0000313" key="5">
    <source>
        <dbReference type="EMBL" id="BCT76529.1"/>
    </source>
</evidence>
<feature type="domain" description="Peptidase S26" evidence="4">
    <location>
        <begin position="23"/>
        <end position="212"/>
    </location>
</feature>
<dbReference type="InterPro" id="IPR036286">
    <property type="entry name" value="LexA/Signal_pep-like_sf"/>
</dbReference>
<keyword evidence="3" id="KW-0472">Membrane</keyword>
<reference evidence="5 6" key="1">
    <citation type="journal article" date="2021" name="J. Biosci. Bioeng.">
        <title>Identification and characterization of a chc gene cluster responsible for the aromatization pathway of cyclohexanecarboxylate degradation in Sinomonas cyclohexanicum ATCC 51369.</title>
        <authorList>
            <person name="Yamamoto T."/>
            <person name="Hasegawa Y."/>
            <person name="Lau P.C.K."/>
            <person name="Iwaki H."/>
        </authorList>
    </citation>
    <scope>NUCLEOTIDE SEQUENCE [LARGE SCALE GENOMIC DNA]</scope>
    <source>
        <strain evidence="5 6">ATCC 51369</strain>
    </source>
</reference>
<comment type="similarity">
    <text evidence="2 3">Belongs to the peptidase S26 family.</text>
</comment>
<dbReference type="EMBL" id="AP024525">
    <property type="protein sequence ID" value="BCT76529.1"/>
    <property type="molecule type" value="Genomic_DNA"/>
</dbReference>
<proteinExistence type="inferred from homology"/>
<dbReference type="NCBIfam" id="TIGR02227">
    <property type="entry name" value="sigpep_I_bact"/>
    <property type="match status" value="1"/>
</dbReference>
<gene>
    <name evidence="5" type="ORF">SCMU_23710</name>
</gene>
<dbReference type="PANTHER" id="PTHR43390:SF1">
    <property type="entry name" value="CHLOROPLAST PROCESSING PEPTIDASE"/>
    <property type="match status" value="1"/>
</dbReference>
<keyword evidence="3" id="KW-0378">Hydrolase</keyword>
<accession>A0ABM7PWR6</accession>
<keyword evidence="3" id="KW-0645">Protease</keyword>
<keyword evidence="6" id="KW-1185">Reference proteome</keyword>
<name>A0ABM7PWR6_SINCY</name>
<dbReference type="InterPro" id="IPR019533">
    <property type="entry name" value="Peptidase_S26"/>
</dbReference>
<protein>
    <recommendedName>
        <fullName evidence="3">Signal peptidase I</fullName>
        <ecNumber evidence="3">3.4.21.89</ecNumber>
    </recommendedName>
</protein>
<comment type="catalytic activity">
    <reaction evidence="3">
        <text>Cleavage of hydrophobic, N-terminal signal or leader sequences from secreted and periplasmic proteins.</text>
        <dbReference type="EC" id="3.4.21.89"/>
    </reaction>
</comment>
<evidence type="ECO:0000256" key="2">
    <source>
        <dbReference type="ARBA" id="ARBA00009370"/>
    </source>
</evidence>
<evidence type="ECO:0000256" key="3">
    <source>
        <dbReference type="RuleBase" id="RU362042"/>
    </source>
</evidence>